<evidence type="ECO:0000256" key="1">
    <source>
        <dbReference type="ARBA" id="ARBA00022741"/>
    </source>
</evidence>
<feature type="region of interest" description="Disordered" evidence="4">
    <location>
        <begin position="768"/>
        <end position="836"/>
    </location>
</feature>
<feature type="binding site" evidence="3">
    <location>
        <position position="385"/>
    </location>
    <ligand>
        <name>ATP</name>
        <dbReference type="ChEBI" id="CHEBI:30616"/>
    </ligand>
</feature>
<accession>A0A367KXK8</accession>
<feature type="domain" description="Protein kinase" evidence="5">
    <location>
        <begin position="352"/>
        <end position="639"/>
    </location>
</feature>
<dbReference type="GO" id="GO:0004672">
    <property type="term" value="F:protein kinase activity"/>
    <property type="evidence" value="ECO:0007669"/>
    <property type="project" value="InterPro"/>
</dbReference>
<dbReference type="Proteomes" id="UP000253551">
    <property type="component" value="Unassembled WGS sequence"/>
</dbReference>
<dbReference type="Gene3D" id="1.10.510.10">
    <property type="entry name" value="Transferase(Phosphotransferase) domain 1"/>
    <property type="match status" value="1"/>
</dbReference>
<keyword evidence="1 3" id="KW-0547">Nucleotide-binding</keyword>
<keyword evidence="2 3" id="KW-0067">ATP-binding</keyword>
<dbReference type="InterPro" id="IPR017441">
    <property type="entry name" value="Protein_kinase_ATP_BS"/>
</dbReference>
<keyword evidence="7" id="KW-1185">Reference proteome</keyword>
<dbReference type="STRING" id="4846.A0A367KXK8"/>
<dbReference type="SMART" id="SM00220">
    <property type="entry name" value="S_TKc"/>
    <property type="match status" value="1"/>
</dbReference>
<dbReference type="PROSITE" id="PS00108">
    <property type="entry name" value="PROTEIN_KINASE_ST"/>
    <property type="match status" value="1"/>
</dbReference>
<organism evidence="6 7">
    <name type="scientific">Rhizopus stolonifer</name>
    <name type="common">Rhizopus nigricans</name>
    <dbReference type="NCBI Taxonomy" id="4846"/>
    <lineage>
        <taxon>Eukaryota</taxon>
        <taxon>Fungi</taxon>
        <taxon>Fungi incertae sedis</taxon>
        <taxon>Mucoromycota</taxon>
        <taxon>Mucoromycotina</taxon>
        <taxon>Mucoromycetes</taxon>
        <taxon>Mucorales</taxon>
        <taxon>Mucorineae</taxon>
        <taxon>Rhizopodaceae</taxon>
        <taxon>Rhizopus</taxon>
    </lineage>
</organism>
<evidence type="ECO:0000259" key="5">
    <source>
        <dbReference type="PROSITE" id="PS50011"/>
    </source>
</evidence>
<feature type="compositionally biased region" description="Basic and acidic residues" evidence="4">
    <location>
        <begin position="799"/>
        <end position="824"/>
    </location>
</feature>
<dbReference type="SUPFAM" id="SSF56112">
    <property type="entry name" value="Protein kinase-like (PK-like)"/>
    <property type="match status" value="1"/>
</dbReference>
<comment type="caution">
    <text evidence="6">The sequence shown here is derived from an EMBL/GenBank/DDBJ whole genome shotgun (WGS) entry which is preliminary data.</text>
</comment>
<sequence>MAEADMHCNVLQCRKTLSLEAEACVTSCSRIVERKQYSILNLAVDIFCLECSNKLFSEALVCPACNTGLPESGDIILSQLNPTEQYKSSALAGLKPEVVLDISSRAIAFYEYQVSQELCLKSILKNNIEEKYNALREQFNLMNRDLNHAVRVEKEKQAGILKEKELEKKRGLQLSSQLEEKTKQFQKLQIMYEKLKRKTIAPNIQQQQHNPIHTSSSVITSASIMKAPSVFGFKQSGDTVSRVSQTNGPKAFVSMPKDIVKKSDALLATSRIPSPTKSIYSMRSSRYMTSRHGPIEEPDTEIKGYAEAERHHHRHKHHRHRVKKIYETAARIIEEENKAKCTMPSYPELEAYQLTVKLGDGAFSRVYEAINLETNEKVAIKVVRKTDLNTQQKSSVRKEIQIMRALDHPSIIKLLDFIETKDHFFLILEVCEGGELFHQIVRLTYLSEDLSRHCIYQVADGIRYLHEEKGVVHRDIKPENLLFVPIDFIERDMPLSSNDYDEPKEDEGGFIKGVGGGGIGQVKIADFGLSKVIWDQHTRTPCGTVGYTAPEIVNDERYSMSVDMWALGCVLYTLLCGFPPFYDESISILTKKVARGHYTFLSPWWDNISDQAKDLITNLLEVDSEKRYTIRQFLEHPWMKTECKTDSESANNKHDSTKGQIETEAEAYKRMILERNRDQEELEAAAPSSGISSVLNSRANSRVNSRAPSIVMSGATTPRRDLFSGVSSMKEMFDISYTVHRMTEEKFRRKNMQANSQDDQRALFKKALSSQDEEDEELTTEEDSTDDSSSITTAASDGKTMKDKKIEDLGKRLEAMGKENDFRKTGKPKARKQSSFIELTMENSTLLGRRKRLEGL</sequence>
<dbReference type="FunFam" id="3.30.200.20:FF:000042">
    <property type="entry name" value="Aurora kinase A"/>
    <property type="match status" value="1"/>
</dbReference>
<gene>
    <name evidence="6" type="ORF">CU098_013433</name>
</gene>
<evidence type="ECO:0000256" key="2">
    <source>
        <dbReference type="ARBA" id="ARBA00022840"/>
    </source>
</evidence>
<dbReference type="InterPro" id="IPR000719">
    <property type="entry name" value="Prot_kinase_dom"/>
</dbReference>
<dbReference type="InterPro" id="IPR011009">
    <property type="entry name" value="Kinase-like_dom_sf"/>
</dbReference>
<dbReference type="PANTHER" id="PTHR24347">
    <property type="entry name" value="SERINE/THREONINE-PROTEIN KINASE"/>
    <property type="match status" value="1"/>
</dbReference>
<dbReference type="PROSITE" id="PS50011">
    <property type="entry name" value="PROTEIN_KINASE_DOM"/>
    <property type="match status" value="1"/>
</dbReference>
<dbReference type="Pfam" id="PF00069">
    <property type="entry name" value="Pkinase"/>
    <property type="match status" value="1"/>
</dbReference>
<dbReference type="OrthoDB" id="1738954at2759"/>
<dbReference type="EMBL" id="PJQM01000056">
    <property type="protein sequence ID" value="RCI06949.1"/>
    <property type="molecule type" value="Genomic_DNA"/>
</dbReference>
<name>A0A367KXK8_RHIST</name>
<evidence type="ECO:0000256" key="3">
    <source>
        <dbReference type="PROSITE-ProRule" id="PRU10141"/>
    </source>
</evidence>
<proteinExistence type="predicted"/>
<dbReference type="InterPro" id="IPR008271">
    <property type="entry name" value="Ser/Thr_kinase_AS"/>
</dbReference>
<feature type="compositionally biased region" description="Acidic residues" evidence="4">
    <location>
        <begin position="771"/>
        <end position="786"/>
    </location>
</feature>
<dbReference type="AlphaFoldDB" id="A0A367KXK8"/>
<dbReference type="PROSITE" id="PS00107">
    <property type="entry name" value="PROTEIN_KINASE_ATP"/>
    <property type="match status" value="1"/>
</dbReference>
<dbReference type="GO" id="GO:0005524">
    <property type="term" value="F:ATP binding"/>
    <property type="evidence" value="ECO:0007669"/>
    <property type="project" value="UniProtKB-UniRule"/>
</dbReference>
<evidence type="ECO:0000313" key="7">
    <source>
        <dbReference type="Proteomes" id="UP000253551"/>
    </source>
</evidence>
<feature type="compositionally biased region" description="Polar residues" evidence="4">
    <location>
        <begin position="689"/>
        <end position="704"/>
    </location>
</feature>
<evidence type="ECO:0000256" key="4">
    <source>
        <dbReference type="SAM" id="MobiDB-lite"/>
    </source>
</evidence>
<reference evidence="6 7" key="1">
    <citation type="journal article" date="2018" name="G3 (Bethesda)">
        <title>Phylogenetic and Phylogenomic Definition of Rhizopus Species.</title>
        <authorList>
            <person name="Gryganskyi A.P."/>
            <person name="Golan J."/>
            <person name="Dolatabadi S."/>
            <person name="Mondo S."/>
            <person name="Robb S."/>
            <person name="Idnurm A."/>
            <person name="Muszewska A."/>
            <person name="Steczkiewicz K."/>
            <person name="Masonjones S."/>
            <person name="Liao H.L."/>
            <person name="Gajdeczka M.T."/>
            <person name="Anike F."/>
            <person name="Vuek A."/>
            <person name="Anishchenko I.M."/>
            <person name="Voigt K."/>
            <person name="de Hoog G.S."/>
            <person name="Smith M.E."/>
            <person name="Heitman J."/>
            <person name="Vilgalys R."/>
            <person name="Stajich J.E."/>
        </authorList>
    </citation>
    <scope>NUCLEOTIDE SEQUENCE [LARGE SCALE GENOMIC DNA]</scope>
    <source>
        <strain evidence="6 7">LSU 92-RS-03</strain>
    </source>
</reference>
<feature type="region of interest" description="Disordered" evidence="4">
    <location>
        <begin position="683"/>
        <end position="704"/>
    </location>
</feature>
<evidence type="ECO:0000313" key="6">
    <source>
        <dbReference type="EMBL" id="RCI06949.1"/>
    </source>
</evidence>
<protein>
    <recommendedName>
        <fullName evidence="5">Protein kinase domain-containing protein</fullName>
    </recommendedName>
</protein>